<keyword evidence="1" id="KW-0812">Transmembrane</keyword>
<reference evidence="3" key="1">
    <citation type="submission" date="2017-09" db="EMBL/GenBank/DDBJ databases">
        <title>Depth-based differentiation of microbial function through sediment-hosted aquifers and enrichment of novel symbionts in the deep terrestrial subsurface.</title>
        <authorList>
            <person name="Probst A.J."/>
            <person name="Ladd B."/>
            <person name="Jarett J.K."/>
            <person name="Geller-Mcgrath D.E."/>
            <person name="Sieber C.M.K."/>
            <person name="Emerson J.B."/>
            <person name="Anantharaman K."/>
            <person name="Thomas B.C."/>
            <person name="Malmstrom R."/>
            <person name="Stieglmeier M."/>
            <person name="Klingl A."/>
            <person name="Woyke T."/>
            <person name="Ryan C.M."/>
            <person name="Banfield J.F."/>
        </authorList>
    </citation>
    <scope>NUCLEOTIDE SEQUENCE [LARGE SCALE GENOMIC DNA]</scope>
</reference>
<dbReference type="EMBL" id="PFEQ01000001">
    <property type="protein sequence ID" value="PJE74574.1"/>
    <property type="molecule type" value="Genomic_DNA"/>
</dbReference>
<proteinExistence type="predicted"/>
<dbReference type="AlphaFoldDB" id="A0A2M8LD84"/>
<gene>
    <name evidence="2" type="ORF">COV01_00905</name>
</gene>
<evidence type="ECO:0000256" key="1">
    <source>
        <dbReference type="SAM" id="Phobius"/>
    </source>
</evidence>
<comment type="caution">
    <text evidence="2">The sequence shown here is derived from an EMBL/GenBank/DDBJ whole genome shotgun (WGS) entry which is preliminary data.</text>
</comment>
<keyword evidence="1" id="KW-1133">Transmembrane helix</keyword>
<protein>
    <submittedName>
        <fullName evidence="2">Uncharacterized protein</fullName>
    </submittedName>
</protein>
<sequence length="206" mass="21211">MNKKGILSIIVIIILIVIGYYAFGSKSDVMVGNDTETPVVNVEVPDGVTKDTYAPVTKDSTDTSLLGRLKSASVGVSEDGSKVTLAGGKADFTISGSSVKSSVLLGDIATTNTVGGRTDAIASLSVTTGSTKTAYVVLFEDKAGTLLDKSYAIIGINATVTGLRADELSSGGEYVVSVSYKDSKGNHTALLVVENGAFNLGKTVNF</sequence>
<dbReference type="Proteomes" id="UP000228700">
    <property type="component" value="Unassembled WGS sequence"/>
</dbReference>
<feature type="transmembrane region" description="Helical" evidence="1">
    <location>
        <begin position="6"/>
        <end position="23"/>
    </location>
</feature>
<keyword evidence="1" id="KW-0472">Membrane</keyword>
<name>A0A2M8LD84_9BACT</name>
<organism evidence="2 3">
    <name type="scientific">Candidatus Taylorbacteria bacterium CG10_big_fil_rev_8_21_14_0_10_41_48</name>
    <dbReference type="NCBI Taxonomy" id="1975024"/>
    <lineage>
        <taxon>Bacteria</taxon>
        <taxon>Candidatus Tayloriibacteriota</taxon>
    </lineage>
</organism>
<evidence type="ECO:0000313" key="2">
    <source>
        <dbReference type="EMBL" id="PJE74574.1"/>
    </source>
</evidence>
<evidence type="ECO:0000313" key="3">
    <source>
        <dbReference type="Proteomes" id="UP000228700"/>
    </source>
</evidence>
<accession>A0A2M8LD84</accession>